<feature type="compositionally biased region" description="Low complexity" evidence="3">
    <location>
        <begin position="262"/>
        <end position="280"/>
    </location>
</feature>
<feature type="compositionally biased region" description="Low complexity" evidence="3">
    <location>
        <begin position="359"/>
        <end position="371"/>
    </location>
</feature>
<sequence length="613" mass="65885">MITGQKGVKYGLEVRKPAGAKAAAPPPKKRSVFGDDDSDEEQAGNVEQQIARQAARKQTDKKVAELHAAALAEDAAIFDYDSHYDAIQASRAEPKKQEKLQRQSRYIAGLLEKAEERKREQDILYERQLAKERAAEDHLYGDKEKFVTSAYRAKLAERQAWQEEQKKKKEEEEANAVEKRGHMGDFYRNLLRSNVAFGGKASEEKKPAAATDKQQQQQREEEEAAEEEPEEPQWLPREQSPAAAAAGDQQPEAKAGQRPAGGAEPASWEAAQAALQARRGGSAGPTDEREQREEQPRQRAQEQEAAASVPAEGGAGADGGAPAGPAAEAGARRNKEDSVAAARERYLAPQSFQDAQTEASVVRAAASASRAPLMASSKAQKGPHDLLRLGSSEPLPRTVLAELQRLPIARPFLRFKRRDPEPAQAQPGAPAAPPAAAAQPAAPRQRPAWSSKPVVLDPTALLLMEAAAQLQELVTQQEQLRRLRRQHCCPEDSDDSECGSDAEPCEGPEPGSYPGMGASCDAASVPRSLDTVGSVSVATVSASASGSCPTSLGSVGGASLPLSRSLRAARAGIGAAVGEKRCRLERQYAIDLDGYCRVIGQRLPLPLPQEARD</sequence>
<comment type="similarity">
    <text evidence="1">Belongs to the NSRP1 family.</text>
</comment>
<dbReference type="GO" id="GO:0000381">
    <property type="term" value="P:regulation of alternative mRNA splicing, via spliceosome"/>
    <property type="evidence" value="ECO:0007669"/>
    <property type="project" value="InterPro"/>
</dbReference>
<evidence type="ECO:0000313" key="5">
    <source>
        <dbReference type="EMBL" id="PRW44479.1"/>
    </source>
</evidence>
<dbReference type="Proteomes" id="UP000239899">
    <property type="component" value="Unassembled WGS sequence"/>
</dbReference>
<protein>
    <submittedName>
        <fullName evidence="5">Coiled-coil domain-containing isoform 1</fullName>
    </submittedName>
</protein>
<dbReference type="AlphaFoldDB" id="A0A2P6TK76"/>
<gene>
    <name evidence="5" type="ORF">C2E21_6682</name>
</gene>
<organism evidence="5 6">
    <name type="scientific">Chlorella sorokiniana</name>
    <name type="common">Freshwater green alga</name>
    <dbReference type="NCBI Taxonomy" id="3076"/>
    <lineage>
        <taxon>Eukaryota</taxon>
        <taxon>Viridiplantae</taxon>
        <taxon>Chlorophyta</taxon>
        <taxon>core chlorophytes</taxon>
        <taxon>Trebouxiophyceae</taxon>
        <taxon>Chlorellales</taxon>
        <taxon>Chlorellaceae</taxon>
        <taxon>Chlorella clade</taxon>
        <taxon>Chlorella</taxon>
    </lineage>
</organism>
<feature type="region of interest" description="Disordered" evidence="3">
    <location>
        <begin position="1"/>
        <end position="61"/>
    </location>
</feature>
<feature type="region of interest" description="Disordered" evidence="3">
    <location>
        <begin position="198"/>
        <end position="391"/>
    </location>
</feature>
<feature type="compositionally biased region" description="Basic and acidic residues" evidence="3">
    <location>
        <begin position="286"/>
        <end position="302"/>
    </location>
</feature>
<feature type="compositionally biased region" description="Low complexity" evidence="3">
    <location>
        <begin position="232"/>
        <end position="246"/>
    </location>
</feature>
<feature type="domain" description="Nuclear speckle splicing regulatory protein 1 N-terminal" evidence="4">
    <location>
        <begin position="65"/>
        <end position="179"/>
    </location>
</feature>
<keyword evidence="2" id="KW-0175">Coiled coil</keyword>
<reference evidence="5 6" key="1">
    <citation type="journal article" date="2018" name="Plant J.">
        <title>Genome sequences of Chlorella sorokiniana UTEX 1602 and Micractinium conductrix SAG 241.80: implications to maltose excretion by a green alga.</title>
        <authorList>
            <person name="Arriola M.B."/>
            <person name="Velmurugan N."/>
            <person name="Zhang Y."/>
            <person name="Plunkett M.H."/>
            <person name="Hondzo H."/>
            <person name="Barney B.M."/>
        </authorList>
    </citation>
    <scope>NUCLEOTIDE SEQUENCE [LARGE SCALE GENOMIC DNA]</scope>
    <source>
        <strain evidence="6">UTEX 1602</strain>
    </source>
</reference>
<comment type="caution">
    <text evidence="5">The sequence shown here is derived from an EMBL/GenBank/DDBJ whole genome shotgun (WGS) entry which is preliminary data.</text>
</comment>
<evidence type="ECO:0000256" key="2">
    <source>
        <dbReference type="ARBA" id="ARBA00023054"/>
    </source>
</evidence>
<dbReference type="Pfam" id="PF09745">
    <property type="entry name" value="NSRP1_N"/>
    <property type="match status" value="1"/>
</dbReference>
<dbReference type="PANTHER" id="PTHR30060:SF0">
    <property type="entry name" value="COILED-COIL PROTEIN (DUF2040)-RELATED"/>
    <property type="match status" value="1"/>
</dbReference>
<evidence type="ECO:0000313" key="6">
    <source>
        <dbReference type="Proteomes" id="UP000239899"/>
    </source>
</evidence>
<feature type="compositionally biased region" description="Basic and acidic residues" evidence="3">
    <location>
        <begin position="330"/>
        <end position="346"/>
    </location>
</feature>
<feature type="compositionally biased region" description="Gly residues" evidence="3">
    <location>
        <begin position="313"/>
        <end position="322"/>
    </location>
</feature>
<feature type="compositionally biased region" description="Low complexity" evidence="3">
    <location>
        <begin position="303"/>
        <end position="312"/>
    </location>
</feature>
<dbReference type="InterPro" id="IPR018612">
    <property type="entry name" value="NSRP1_N"/>
</dbReference>
<dbReference type="EMBL" id="LHPG02000013">
    <property type="protein sequence ID" value="PRW44479.1"/>
    <property type="molecule type" value="Genomic_DNA"/>
</dbReference>
<dbReference type="OrthoDB" id="446635at2759"/>
<evidence type="ECO:0000256" key="1">
    <source>
        <dbReference type="ARBA" id="ARBA00010126"/>
    </source>
</evidence>
<feature type="compositionally biased region" description="Acidic residues" evidence="3">
    <location>
        <begin position="220"/>
        <end position="231"/>
    </location>
</feature>
<evidence type="ECO:0000259" key="4">
    <source>
        <dbReference type="Pfam" id="PF09745"/>
    </source>
</evidence>
<dbReference type="STRING" id="3076.A0A2P6TK76"/>
<dbReference type="PANTHER" id="PTHR30060">
    <property type="entry name" value="INNER MEMBRANE PROTEIN"/>
    <property type="match status" value="1"/>
</dbReference>
<accession>A0A2P6TK76</accession>
<name>A0A2P6TK76_CHLSO</name>
<keyword evidence="6" id="KW-1185">Reference proteome</keyword>
<feature type="region of interest" description="Disordered" evidence="3">
    <location>
        <begin position="418"/>
        <end position="451"/>
    </location>
</feature>
<evidence type="ECO:0000256" key="3">
    <source>
        <dbReference type="SAM" id="MobiDB-lite"/>
    </source>
</evidence>
<feature type="compositionally biased region" description="Low complexity" evidence="3">
    <location>
        <begin position="422"/>
        <end position="448"/>
    </location>
</feature>
<feature type="region of interest" description="Disordered" evidence="3">
    <location>
        <begin position="158"/>
        <end position="185"/>
    </location>
</feature>
<proteinExistence type="inferred from homology"/>